<gene>
    <name evidence="8" type="ORF">N0F65_006985</name>
</gene>
<dbReference type="GO" id="GO:0006869">
    <property type="term" value="P:lipid transport"/>
    <property type="evidence" value="ECO:0007669"/>
    <property type="project" value="UniProtKB-KW"/>
</dbReference>
<feature type="compositionally biased region" description="Low complexity" evidence="4">
    <location>
        <begin position="453"/>
        <end position="464"/>
    </location>
</feature>
<evidence type="ECO:0000259" key="6">
    <source>
        <dbReference type="Pfam" id="PF25036"/>
    </source>
</evidence>
<keyword evidence="3" id="KW-0445">Lipid transport</keyword>
<feature type="domain" description="Intermembrane lipid transfer protein VPS13-like C-terminal" evidence="7">
    <location>
        <begin position="4127"/>
        <end position="4218"/>
    </location>
</feature>
<dbReference type="Pfam" id="PF25037">
    <property type="entry name" value="VPS13_C"/>
    <property type="match status" value="1"/>
</dbReference>
<feature type="domain" description="Chorein N-terminal" evidence="5">
    <location>
        <begin position="5"/>
        <end position="420"/>
    </location>
</feature>
<evidence type="ECO:0000313" key="9">
    <source>
        <dbReference type="Proteomes" id="UP001146120"/>
    </source>
</evidence>
<feature type="compositionally biased region" description="Basic and acidic residues" evidence="4">
    <location>
        <begin position="596"/>
        <end position="609"/>
    </location>
</feature>
<name>A0AAV2ZKL7_9STRA</name>
<feature type="domain" description="Chorein N-terminal" evidence="5">
    <location>
        <begin position="463"/>
        <end position="1103"/>
    </location>
</feature>
<feature type="region of interest" description="Disordered" evidence="4">
    <location>
        <begin position="1392"/>
        <end position="1412"/>
    </location>
</feature>
<dbReference type="GO" id="GO:0045053">
    <property type="term" value="P:protein retention in Golgi apparatus"/>
    <property type="evidence" value="ECO:0007669"/>
    <property type="project" value="TreeGrafter"/>
</dbReference>
<accession>A0AAV2ZKL7</accession>
<feature type="compositionally biased region" description="Low complexity" evidence="4">
    <location>
        <begin position="134"/>
        <end position="146"/>
    </location>
</feature>
<dbReference type="InterPro" id="IPR026847">
    <property type="entry name" value="VPS13"/>
</dbReference>
<feature type="region of interest" description="Disordered" evidence="4">
    <location>
        <begin position="1075"/>
        <end position="1102"/>
    </location>
</feature>
<evidence type="ECO:0000259" key="5">
    <source>
        <dbReference type="Pfam" id="PF12624"/>
    </source>
</evidence>
<evidence type="ECO:0000256" key="2">
    <source>
        <dbReference type="ARBA" id="ARBA00022448"/>
    </source>
</evidence>
<dbReference type="PANTHER" id="PTHR16166">
    <property type="entry name" value="VACUOLAR PROTEIN SORTING-ASSOCIATED PROTEIN VPS13"/>
    <property type="match status" value="1"/>
</dbReference>
<feature type="non-terminal residue" evidence="8">
    <location>
        <position position="1"/>
    </location>
</feature>
<dbReference type="EMBL" id="DAKRPA010000004">
    <property type="protein sequence ID" value="DBA04983.1"/>
    <property type="molecule type" value="Genomic_DNA"/>
</dbReference>
<feature type="region of interest" description="Disordered" evidence="4">
    <location>
        <begin position="2217"/>
        <end position="2251"/>
    </location>
</feature>
<evidence type="ECO:0000256" key="3">
    <source>
        <dbReference type="ARBA" id="ARBA00023055"/>
    </source>
</evidence>
<organism evidence="8 9">
    <name type="scientific">Lagenidium giganteum</name>
    <dbReference type="NCBI Taxonomy" id="4803"/>
    <lineage>
        <taxon>Eukaryota</taxon>
        <taxon>Sar</taxon>
        <taxon>Stramenopiles</taxon>
        <taxon>Oomycota</taxon>
        <taxon>Peronosporomycetes</taxon>
        <taxon>Pythiales</taxon>
        <taxon>Pythiaceae</taxon>
    </lineage>
</organism>
<evidence type="ECO:0000256" key="1">
    <source>
        <dbReference type="ARBA" id="ARBA00006545"/>
    </source>
</evidence>
<feature type="region of interest" description="Disordered" evidence="4">
    <location>
        <begin position="126"/>
        <end position="146"/>
    </location>
</feature>
<feature type="compositionally biased region" description="Acidic residues" evidence="4">
    <location>
        <begin position="1092"/>
        <end position="1102"/>
    </location>
</feature>
<evidence type="ECO:0000256" key="4">
    <source>
        <dbReference type="SAM" id="MobiDB-lite"/>
    </source>
</evidence>
<dbReference type="InterPro" id="IPR009543">
    <property type="entry name" value="VPS13_VAB"/>
</dbReference>
<keyword evidence="9" id="KW-1185">Reference proteome</keyword>
<feature type="region of interest" description="Disordered" evidence="4">
    <location>
        <begin position="586"/>
        <end position="609"/>
    </location>
</feature>
<comment type="similarity">
    <text evidence="1">Belongs to the VPS13 family.</text>
</comment>
<feature type="domain" description="Vacuolar protein sorting-associated protein 13 VPS13 adaptor binding" evidence="6">
    <location>
        <begin position="2753"/>
        <end position="3114"/>
    </location>
</feature>
<feature type="region of interest" description="Disordered" evidence="4">
    <location>
        <begin position="1625"/>
        <end position="1678"/>
    </location>
</feature>
<feature type="region of interest" description="Disordered" evidence="4">
    <location>
        <begin position="3800"/>
        <end position="3835"/>
    </location>
</feature>
<feature type="compositionally biased region" description="Basic and acidic residues" evidence="4">
    <location>
        <begin position="433"/>
        <end position="452"/>
    </location>
</feature>
<evidence type="ECO:0000259" key="7">
    <source>
        <dbReference type="Pfam" id="PF25037"/>
    </source>
</evidence>
<dbReference type="PANTHER" id="PTHR16166:SF93">
    <property type="entry name" value="INTERMEMBRANE LIPID TRANSFER PROTEIN VPS13"/>
    <property type="match status" value="1"/>
</dbReference>
<sequence>HWREMFETLVSGVLTNVLGSYIDPKCFSSNKINVEVWSGYVVLRSLELKPEVVQHPALQLVRGVCGSIELKIPWNRLHSDSVVITIDDVYLLLRTEDDVERVLMEQDEFSIKKALLEQLYAQAKKQREEEEKQSSSSSSNNSADNNGFTARLVNKIIDNLELHIRRIHVRLEDQSSGDHPFALGLTIESVHAQSTNSNWQPSYVDTSKSNEPRIYKIIELNHLSVYLNPHCEVLRAQPLDFETCSLDEFMNAFNHSIPKRFDDRHYQQHTQMYPSHQQHHFVLKPIDASARLIVNRDPFETSVPKFELDVSIDEVALRLEESQYCDVLYLAATFQIPEHIKKYQRYRKFRPRTAIADSNKGEWWRYAINAIMHDVRTKRMRWSWSYMKERRTDRKRYVALWHRRKELQDLGHQNQYLLSDSEMEEEDDEGAEEGDKSAHEEDVLSDGDDRGSARSSSSKGSGTDELAGLEEIERRRPVEDILFFRYIADLKYEGRADKHSSNRRYVAMPPLSANSVISDTESVDTDATESSVPVELRYRSWGNWMFGWTSKLGATGSPESGEASKRVIPEVELRELYKILEYEPARKSKRKGQQQKAREGDHQDSFGVDRDLSGEHIVSRVTFALEKGSITLSSDPETNKKLQRDDPNYHKRYSPTEFLLGTFSNLQLAAATKGDSTKVDVSLQSIEAYDESAESSAFSRLLSRKQDALAVATGGDGKSNARITGAVFLMSYETNPSHISADAALLVHLEPLEVVLSPTARCWGRLASFMNTPQVLGLWAELEVASFNDIVNLKARTEAKLQYVMANRIALSMDLRVQAPVIIIPESDTDYNCSRLVVDLGHLNFRTDRLSKLDEETSVMSNTSNTVSGSSSMVMLRHNTSPDLGSSTSFVKQLYDEAEKGEGAIRWKEEFYDKFSLTVSNVHVLLIPYGRKHNPRAMPLAQDHPSVSLPPHLRDIYEQEKDLELVKRFNINVIVRTSVLPLDATLTRLYVHADLPALTFNLSLDKYHQLILLANRFTLTSPEAPKETHDVALFTGSEDFVAFSPTAMDTDSQYLATRRKSFLSTSVLDTFKLDATQSSTTEDEPSTARDESDGESSADSDDTWFSIASGNFDSELQGRESLGDPFNRESIFSLASVESVPAPADTSAQTDKKRARKRRYAAAKPAELLDRKLFVCTLTFPLISIHLKKPRTAVAPMSASYRYEEADLDEDSTDNGTILVKLEGFRLRLAKRTLSTQANICLRSLEVEDYLDTSGRATEYLIFSCPSITVPYAVRAPIRRGTKYGASVRGRRRASRQRERVISFQRSGSIESARGGQRHESAPENLVELVFASSNDKKTGYEVARDMDIGFGCIQVNVDQSYVCSLLELLDDTTSKMAQLPAPDYDLQLERNLSEPHGSTSPPPLELTPSMSPDYFPSINLTDSVRADLERARKSFLERSRSAEISEGQQDVSNPKPIVAMSVHVRLHSLSACFGDRGEMLASVAVLHTDLLLAHNQDNKISVHGSVADIKVFDLSPDIERDPNAEFPLRAKSRSMDVTHNHREVLGLDLARVQDDADLPTSFIVADCTLDNLANDSNTSVRKDPAEKSQISVSVQPIRLFVHADFIERIARYVLAGPLAVYTLQKDGNGPNRFSDLSGNERSDSFSLEPFARRRPWTTPDDEQSTPRKDSSTPFFDAIDPISHTDKAIEGIRELPATSRSPLRQSGGGETTTDRPSTPSGPSLMDICHFQFKIIRPTIIMAVESAPDGEKIGKNGLMLDLGVITLKTEITGVDPDARCWKVDLFVDDLNIASIKDKSHMLEKTHLHLAATVPIAEHLKADSNNGDDDGSILSNQDADHDRIDLTLSVSSICLNVSESYVCLLLELLDETVAPISRTFKDLNQFMSQRKNEHMADSARVLLDRLDSECTSVDMPQQSSAREVCASLFADEVKVQFWSKTDNHVMFESALRSCFDGDDNNNTTNQGFDGLFGGGGLSSPRKRHQSHSLHSVDEAYVRRGYAPVGDVAVKNIRAQYLSRPSIECVQLDASVQELVFRDRVVDENEALTHVIGPVPNRKAHQTSSNDTGWQRFSLPVTGGLSPPSVPARPMDVDFSMSMTAADHVLQHSASLRSLSSEADVPQLSVQLRKNLEDMTSNDDQILAYTCEVSMTSLQVLFLPRAVLRMEHFALSVFLAAQKKIHQLRQVQSALKLQNSSSVGNPAHLDAANEFSEIRDEGHMYRSGVHRNSKRDSLTESLKDEGNTKRAEFAAPPPSGFLLDIPSLAKEASNDTTISHEYATQQVPNAVAPKQRWTIQAELSNLQLWLLTSDKKKDMTGLLLSTKIKAGLCHSTAELQEDDNPFMTAFGEIHDVELGINMPLEGDSSAVDGKAARGLHHPWALVEPFDIDVSVSANLKKSKPQVAESEERENSVSLAMTTFKTAVSSQQDVWAHGSATVKIDSIFSRVSYRELPLLLKIGQDISKTGTIDSQVRQVFQRQLLSAVDDAEWKFTNSNRSETSMFPDIDEDSLEVVRSETDVDDDGSVTSPWLAELSVHLNGLQFRLINNIVGEESPVVGIRVSALDVHGCATSQATWNLECNLSMEAWYHNLRLVASEPLIEPWNARCVMAKTSQVLPRENTETEDGDVKRDLVSVQVHSDEYLQVNITDAFIANLAAANRAWQWVVNEGGDPREMTEYSTYWIRNNTGLKLRYWGPACRMSYLNPDCEEPLEFLDNAAVHALVRRSRSYSQVQKGSQLQDRQLFISVEEEELVLSPTTNVRKWQSEGAIPVDQVDSRLYGLVDFDADLTATRMRKCECVIDVLVERGCKVFVVRSTVLLENNTASDLELEFQLPQKRTGSPPSRSIGLPGHVIPAWKTTMKASSVVPIPLHLVAAGEGHLLVRPPDIKFTDTSLSVLPKSYAKERVKLALFDRTANATDGRPRSLSDDGSQLECTIKFHRLYSDRPVRPFTMTATLTSASSALYCRKLAFYAPLIVHNLTAGNLEYCIATPNDWAPKNEIEGAGGSSGTSRGWEDSQQRLRERGTINVADSLVWHLSDMDTPLELRVRMKGFEWSEPFKLCDDMADISRIRMNDIVGDSRLYISAETKVGEGGCREIFLFVPYWIVNLTGLKLEYEFDEERMGNEHLVTILAGQQRLDREQLVLQEESQRRHSVHDVNAHVVHPLFRRSQSAKQDNPEGDFALSGSGESDLNSTSSRPREKHRRHPCLLPSVPPIKGFLDVLPKAIDDPKTLGQVDVLHACYSSHRFERGCVRLRVKSESELSTVDSGRDAGHSKWSEAFVLDQTGTTGEIETEDFTNNRIFTVGYSISNAKGNYSRTKVIMLTPRFVVVNALGSAIEICHSSAKLGVPSTNTTEPAAAAMVMGMDNAGVVPAVNHVVSLDPGAYADFHWTLRFSKSRTIRCRFSDYGWSWSGAVPLSESGEFAVRMRHEATRESKLVRVTLKMDSSCICVYFREESTNAPPYRIENYSLETLRIHQHTVRLSEILLPHHSLEYAWDEPTQERMLVVDMLPSAAGDNSRPLRIGVFSLDKIQHYPDAVNGTLGIEVSTDGPTRVLRFTDTRLRSRKDVSHAKPKSEEEVKRADAKQSLQRFVSAPTFHLLLQLKGLGISVVDALPKELIYLSMSDLLVEIMQSEENRDKLGYSADREAAVSRLERENCARTIACRLQIGDLQIDNQLQLTPFPVLLRFSQRNARSVNVAGELINIPVVHLCVVKHDEYAGINFIRHFSARVLPMHVRVDGSLLSQLAPLLVHGNEYGGGPRDKAIGSSRGQRSDVTDTKNHRLIEFNASLAVGIKVLEAMHDGTATSASPSHVSNDRSTSSRSHNRPRRPSGVIGPRYPTLNQGRIVTKDEEKKLYFEEFYIDMIRATVSFSFGASAGAMVDGHYASVVNSYTYTLSGTSRETSSITVGPLRLILNAIGTSLTKIANAPFKLKSLEISHSFVQPDALAARLLSHYQSEALRQAYVILGSVDVLGNPMIAWKNMKAGFQDFIYEPAHGIKQQSPKEFAIGIGRGTASLARASVYTILDFNTRILTAFSLGLSEACLKLDEYTGYPATRNIYQGLAQGVSGIVVSPIHSFEMNGVRGIAPGVLAGVLGLFLKPLLGFSLATSTTAATLRDAIDPNTKALLLRARPPRFVDLRTRRLKVYSYLESLGEEIVGKLRGGIYRGDGYLGHIDLKQKCLLVTRKRILYVDVKANQKYDIEWELLADEVVMVQCKGNGENILTFYYMEEEFKSSRRRTPAFDRGLHISKHELPFPEVKALYLRATIQQQERALLTKMNAAGFVTDLRAPTPSATPSKQAALSAAMGGAGGDFAAWQPRVGWQYPIFRIGPLQPSRSMKDLHAAASNAATALSVKVMSESSSDEDKPSFLAEKL</sequence>
<comment type="caution">
    <text evidence="8">The sequence shown here is derived from an EMBL/GenBank/DDBJ whole genome shotgun (WGS) entry which is preliminary data.</text>
</comment>
<feature type="region of interest" description="Disordered" evidence="4">
    <location>
        <begin position="1691"/>
        <end position="1723"/>
    </location>
</feature>
<evidence type="ECO:0008006" key="10">
    <source>
        <dbReference type="Google" id="ProtNLM"/>
    </source>
</evidence>
<feature type="region of interest" description="Disordered" evidence="4">
    <location>
        <begin position="3161"/>
        <end position="3202"/>
    </location>
</feature>
<dbReference type="GO" id="GO:0006623">
    <property type="term" value="P:protein targeting to vacuole"/>
    <property type="evidence" value="ECO:0007669"/>
    <property type="project" value="TreeGrafter"/>
</dbReference>
<protein>
    <recommendedName>
        <fullName evidence="10">Vacuolar protein sorting-associated protein</fullName>
    </recommendedName>
</protein>
<feature type="region of interest" description="Disordered" evidence="4">
    <location>
        <begin position="415"/>
        <end position="471"/>
    </location>
</feature>
<feature type="region of interest" description="Disordered" evidence="4">
    <location>
        <begin position="3753"/>
        <end position="3773"/>
    </location>
</feature>
<evidence type="ECO:0000313" key="8">
    <source>
        <dbReference type="EMBL" id="DBA04983.1"/>
    </source>
</evidence>
<dbReference type="InterPro" id="IPR026854">
    <property type="entry name" value="VPS13_N"/>
</dbReference>
<dbReference type="Proteomes" id="UP001146120">
    <property type="component" value="Unassembled WGS sequence"/>
</dbReference>
<dbReference type="InterPro" id="IPR056748">
    <property type="entry name" value="VPS13-like_C"/>
</dbReference>
<dbReference type="Pfam" id="PF12624">
    <property type="entry name" value="VPS13_N"/>
    <property type="match status" value="2"/>
</dbReference>
<feature type="compositionally biased region" description="Polar residues" evidence="4">
    <location>
        <begin position="3181"/>
        <end position="3191"/>
    </location>
</feature>
<keyword evidence="2" id="KW-0813">Transport</keyword>
<feature type="compositionally biased region" description="Basic and acidic residues" evidence="4">
    <location>
        <begin position="2227"/>
        <end position="2245"/>
    </location>
</feature>
<feature type="domain" description="Vacuolar protein sorting-associated protein 13 VPS13 adaptor binding" evidence="6">
    <location>
        <begin position="3264"/>
        <end position="3497"/>
    </location>
</feature>
<reference evidence="8" key="2">
    <citation type="journal article" date="2023" name="Microbiol Resour">
        <title>Decontamination and Annotation of the Draft Genome Sequence of the Oomycete Lagenidium giganteum ARSEF 373.</title>
        <authorList>
            <person name="Morgan W.R."/>
            <person name="Tartar A."/>
        </authorList>
    </citation>
    <scope>NUCLEOTIDE SEQUENCE</scope>
    <source>
        <strain evidence="8">ARSEF 373</strain>
    </source>
</reference>
<reference evidence="8" key="1">
    <citation type="submission" date="2022-11" db="EMBL/GenBank/DDBJ databases">
        <authorList>
            <person name="Morgan W.R."/>
            <person name="Tartar A."/>
        </authorList>
    </citation>
    <scope>NUCLEOTIDE SEQUENCE</scope>
    <source>
        <strain evidence="8">ARSEF 373</strain>
    </source>
</reference>
<feature type="compositionally biased region" description="Acidic residues" evidence="4">
    <location>
        <begin position="421"/>
        <end position="432"/>
    </location>
</feature>
<proteinExistence type="inferred from homology"/>
<dbReference type="Pfam" id="PF25036">
    <property type="entry name" value="VPS13_VAB"/>
    <property type="match status" value="2"/>
</dbReference>